<evidence type="ECO:0000313" key="9">
    <source>
        <dbReference type="Proteomes" id="UP000028542"/>
    </source>
</evidence>
<accession>A0A084JBQ1</accession>
<dbReference type="InterPro" id="IPR009000">
    <property type="entry name" value="Transl_B-barrel_sf"/>
</dbReference>
<reference evidence="8 9" key="1">
    <citation type="submission" date="2014-07" db="EMBL/GenBank/DDBJ databases">
        <title>Draft genome of Clostridium sulfidigenes 113A isolated from sediments associated with methane hydrate from Krishna Godavari basin.</title>
        <authorList>
            <person name="Honkalas V.S."/>
            <person name="Dabir A.P."/>
            <person name="Arora P."/>
            <person name="Dhakephalkar P.K."/>
        </authorList>
    </citation>
    <scope>NUCLEOTIDE SEQUENCE [LARGE SCALE GENOMIC DNA]</scope>
    <source>
        <strain evidence="8 9">113A</strain>
    </source>
</reference>
<dbReference type="PANTHER" id="PTHR33692">
    <property type="entry name" value="RIBOSOME MATURATION FACTOR RIMM"/>
    <property type="match status" value="1"/>
</dbReference>
<comment type="domain">
    <text evidence="5">The PRC barrel domain binds ribosomal protein uS19.</text>
</comment>
<comment type="subcellular location">
    <subcellularLocation>
        <location evidence="5">Cytoplasm</location>
    </subcellularLocation>
</comment>
<dbReference type="GO" id="GO:0005737">
    <property type="term" value="C:cytoplasm"/>
    <property type="evidence" value="ECO:0007669"/>
    <property type="project" value="UniProtKB-SubCell"/>
</dbReference>
<evidence type="ECO:0000256" key="3">
    <source>
        <dbReference type="ARBA" id="ARBA00022552"/>
    </source>
</evidence>
<keyword evidence="9" id="KW-1185">Reference proteome</keyword>
<dbReference type="SUPFAM" id="SSF50346">
    <property type="entry name" value="PRC-barrel domain"/>
    <property type="match status" value="1"/>
</dbReference>
<evidence type="ECO:0000256" key="4">
    <source>
        <dbReference type="ARBA" id="ARBA00023186"/>
    </source>
</evidence>
<dbReference type="PANTHER" id="PTHR33692:SF1">
    <property type="entry name" value="RIBOSOME MATURATION FACTOR RIMM"/>
    <property type="match status" value="1"/>
</dbReference>
<comment type="caution">
    <text evidence="8">The sequence shown here is derived from an EMBL/GenBank/DDBJ whole genome shotgun (WGS) entry which is preliminary data.</text>
</comment>
<dbReference type="eggNOG" id="COG0806">
    <property type="taxonomic scope" value="Bacteria"/>
</dbReference>
<dbReference type="InterPro" id="IPR027275">
    <property type="entry name" value="PRC-brl_dom"/>
</dbReference>
<keyword evidence="3 5" id="KW-0698">rRNA processing</keyword>
<dbReference type="GO" id="GO:0006364">
    <property type="term" value="P:rRNA processing"/>
    <property type="evidence" value="ECO:0007669"/>
    <property type="project" value="UniProtKB-UniRule"/>
</dbReference>
<sequence length="165" mass="18917">MRELMSVGQITKPHGVRGEVKVLSLTDSLERFRDLDKVYIDDKEIKITSVKLQKDRAILKIEGIDSIEEAEIYRNKYLQVKREDAIKLPEGSYYVADLMDCYVYDTDGEELGKVYDVIATGSNDVYWVKSEGKEDVLVPALKTIVEEVDIENNKIVIKPVKVWSE</sequence>
<gene>
    <name evidence="5" type="primary">rimM</name>
    <name evidence="8" type="ORF">IO99_09905</name>
</gene>
<dbReference type="SUPFAM" id="SSF50447">
    <property type="entry name" value="Translation proteins"/>
    <property type="match status" value="1"/>
</dbReference>
<dbReference type="Pfam" id="PF01782">
    <property type="entry name" value="RimM"/>
    <property type="match status" value="1"/>
</dbReference>
<keyword evidence="4 5" id="KW-0143">Chaperone</keyword>
<dbReference type="NCBIfam" id="TIGR02273">
    <property type="entry name" value="16S_RimM"/>
    <property type="match status" value="1"/>
</dbReference>
<comment type="similarity">
    <text evidence="5">Belongs to the RimM family.</text>
</comment>
<feature type="domain" description="RimM N-terminal" evidence="6">
    <location>
        <begin position="7"/>
        <end position="84"/>
    </location>
</feature>
<dbReference type="HAMAP" id="MF_00014">
    <property type="entry name" value="Ribosome_mat_RimM"/>
    <property type="match status" value="1"/>
</dbReference>
<dbReference type="Proteomes" id="UP000028542">
    <property type="component" value="Unassembled WGS sequence"/>
</dbReference>
<dbReference type="Gene3D" id="2.30.30.240">
    <property type="entry name" value="PRC-barrel domain"/>
    <property type="match status" value="1"/>
</dbReference>
<dbReference type="InterPro" id="IPR002676">
    <property type="entry name" value="RimM_N"/>
</dbReference>
<dbReference type="AlphaFoldDB" id="A0A084JBQ1"/>
<name>A0A084JBQ1_9CLOT</name>
<dbReference type="GO" id="GO:0042274">
    <property type="term" value="P:ribosomal small subunit biogenesis"/>
    <property type="evidence" value="ECO:0007669"/>
    <property type="project" value="UniProtKB-UniRule"/>
</dbReference>
<keyword evidence="2 5" id="KW-0690">Ribosome biogenesis</keyword>
<keyword evidence="1 5" id="KW-0963">Cytoplasm</keyword>
<evidence type="ECO:0000256" key="2">
    <source>
        <dbReference type="ARBA" id="ARBA00022517"/>
    </source>
</evidence>
<comment type="subunit">
    <text evidence="5">Binds ribosomal protein uS19.</text>
</comment>
<dbReference type="GO" id="GO:0005840">
    <property type="term" value="C:ribosome"/>
    <property type="evidence" value="ECO:0007669"/>
    <property type="project" value="InterPro"/>
</dbReference>
<proteinExistence type="inferred from homology"/>
<evidence type="ECO:0000256" key="1">
    <source>
        <dbReference type="ARBA" id="ARBA00022490"/>
    </source>
</evidence>
<organism evidence="8 9">
    <name type="scientific">Clostridium sulfidigenes</name>
    <dbReference type="NCBI Taxonomy" id="318464"/>
    <lineage>
        <taxon>Bacteria</taxon>
        <taxon>Bacillati</taxon>
        <taxon>Bacillota</taxon>
        <taxon>Clostridia</taxon>
        <taxon>Eubacteriales</taxon>
        <taxon>Clostridiaceae</taxon>
        <taxon>Clostridium</taxon>
    </lineage>
</organism>
<dbReference type="STRING" id="318464.IO99_09905"/>
<comment type="function">
    <text evidence="5">An accessory protein needed during the final step in the assembly of 30S ribosomal subunit, possibly for assembly of the head region. Essential for efficient processing of 16S rRNA. May be needed both before and after RbfA during the maturation of 16S rRNA. It has affinity for free ribosomal 30S subunits but not for 70S ribosomes.</text>
</comment>
<evidence type="ECO:0000259" key="6">
    <source>
        <dbReference type="Pfam" id="PF01782"/>
    </source>
</evidence>
<evidence type="ECO:0000313" key="8">
    <source>
        <dbReference type="EMBL" id="KEZ86385.1"/>
    </source>
</evidence>
<dbReference type="RefSeq" id="WP_035132763.1">
    <property type="nucleotide sequence ID" value="NZ_JPMD01000023.1"/>
</dbReference>
<evidence type="ECO:0000256" key="5">
    <source>
        <dbReference type="HAMAP-Rule" id="MF_00014"/>
    </source>
</evidence>
<dbReference type="Gene3D" id="2.40.30.60">
    <property type="entry name" value="RimM"/>
    <property type="match status" value="1"/>
</dbReference>
<dbReference type="EMBL" id="JPMD01000023">
    <property type="protein sequence ID" value="KEZ86385.1"/>
    <property type="molecule type" value="Genomic_DNA"/>
</dbReference>
<dbReference type="InterPro" id="IPR011961">
    <property type="entry name" value="RimM"/>
</dbReference>
<dbReference type="Pfam" id="PF05239">
    <property type="entry name" value="PRC"/>
    <property type="match status" value="1"/>
</dbReference>
<feature type="domain" description="PRC-barrel" evidence="7">
    <location>
        <begin position="91"/>
        <end position="161"/>
    </location>
</feature>
<dbReference type="InterPro" id="IPR036976">
    <property type="entry name" value="RimM_N_sf"/>
</dbReference>
<protein>
    <recommendedName>
        <fullName evidence="5">Ribosome maturation factor RimM</fullName>
    </recommendedName>
</protein>
<evidence type="ECO:0000259" key="7">
    <source>
        <dbReference type="Pfam" id="PF05239"/>
    </source>
</evidence>
<dbReference type="GO" id="GO:0043022">
    <property type="term" value="F:ribosome binding"/>
    <property type="evidence" value="ECO:0007669"/>
    <property type="project" value="InterPro"/>
</dbReference>
<dbReference type="InterPro" id="IPR011033">
    <property type="entry name" value="PRC_barrel-like_sf"/>
</dbReference>